<dbReference type="NCBIfam" id="TIGR01451">
    <property type="entry name" value="B_ant_repeat"/>
    <property type="match status" value="1"/>
</dbReference>
<gene>
    <name evidence="1" type="ORF">ED312_18275</name>
</gene>
<evidence type="ECO:0000313" key="1">
    <source>
        <dbReference type="EMBL" id="RNL81682.1"/>
    </source>
</evidence>
<organism evidence="1 2">
    <name type="scientific">Sinomicrobium pectinilyticum</name>
    <dbReference type="NCBI Taxonomy" id="1084421"/>
    <lineage>
        <taxon>Bacteria</taxon>
        <taxon>Pseudomonadati</taxon>
        <taxon>Bacteroidota</taxon>
        <taxon>Flavobacteriia</taxon>
        <taxon>Flavobacteriales</taxon>
        <taxon>Flavobacteriaceae</taxon>
        <taxon>Sinomicrobium</taxon>
    </lineage>
</organism>
<dbReference type="OrthoDB" id="599464at2"/>
<proteinExistence type="predicted"/>
<dbReference type="Proteomes" id="UP000267469">
    <property type="component" value="Unassembled WGS sequence"/>
</dbReference>
<sequence>MKTDFYKIKALRVVCLLFLFMAGFSGFAQVIVPFEPRKSDKAPAPYTNVTNYNLQGDFTMIGNTNMTLVNYSNTAGNNADMKYVDVDGDQSTLNSSSATLTLEGEDECSEIIYAGLYWSGRAHNGNSPNTFTVGEKQLDKRKVRLKKAGDTYQEITAAEDDIYYPTTSHGYMYSAYADVTDYVRENGAGEYFVADMALREGNGGGTGYYGGWGMVVIYKNPSMKWRDITVFDGHGYVTGSATVSHELSVSGFRAAQNGDVAVTLGMMAGEGDVGIPGDYFQIRNAANSNWVSLAHGGNATNNFFNSSIYTGGNSRNPNLGNNTGIDISMFDLNNNSNQIIANNQTSSRFRYGTTQDTYIIYNIVFAVDAYVPEIDGVNTPTDAGVIHDGAVDPGQELEFELSIYNRGTEAINNARVEIPLPPNVHFVEASTETLGGAVVWEHPDSNDPDTTPGGKIIWDIGSIPLGNNPDELLGKIIYRIRVTDNCTLLTTSAGGCGLTIPINGRITGTGATSGTTLDTDFIREYATGDCYGPIYGDFRSTIDITGVTCPDVSEDGFKRFTAFCTGGNMPRTSVTDIYPAGTIFYDGIPGETGSQEVTGDFPANNDGTTVTRFYAVIPGMEPGCYLQLETILRKCMVITNPMLPSKAKQ</sequence>
<dbReference type="RefSeq" id="WP_123217473.1">
    <property type="nucleotide sequence ID" value="NZ_RJTM01000122.1"/>
</dbReference>
<comment type="caution">
    <text evidence="1">The sequence shown here is derived from an EMBL/GenBank/DDBJ whole genome shotgun (WGS) entry which is preliminary data.</text>
</comment>
<evidence type="ECO:0000313" key="2">
    <source>
        <dbReference type="Proteomes" id="UP000267469"/>
    </source>
</evidence>
<dbReference type="AlphaFoldDB" id="A0A3N0E1F1"/>
<accession>A0A3N0E1F1</accession>
<keyword evidence="2" id="KW-1185">Reference proteome</keyword>
<name>A0A3N0E1F1_SINP1</name>
<dbReference type="InterPro" id="IPR047589">
    <property type="entry name" value="DUF11_rpt"/>
</dbReference>
<reference evidence="1 2" key="1">
    <citation type="submission" date="2018-10" db="EMBL/GenBank/DDBJ databases">
        <title>Sinomicrobium pectinilyticum sp. nov., a pectinase-producing bacterium isolated from alkaline and saline soil, and emended description of the genus Sinomicrobium.</title>
        <authorList>
            <person name="Cheng B."/>
            <person name="Li C."/>
            <person name="Lai Q."/>
            <person name="Du M."/>
            <person name="Shao Z."/>
            <person name="Xu P."/>
            <person name="Yang C."/>
        </authorList>
    </citation>
    <scope>NUCLEOTIDE SEQUENCE [LARGE SCALE GENOMIC DNA]</scope>
    <source>
        <strain evidence="1 2">5DNS001</strain>
    </source>
</reference>
<dbReference type="EMBL" id="RJTM01000122">
    <property type="protein sequence ID" value="RNL81682.1"/>
    <property type="molecule type" value="Genomic_DNA"/>
</dbReference>
<protein>
    <submittedName>
        <fullName evidence="1">DUF11 domain-containing protein</fullName>
    </submittedName>
</protein>